<dbReference type="InterPro" id="IPR050343">
    <property type="entry name" value="RsuA_PseudoU_synthase"/>
</dbReference>
<dbReference type="Proteomes" id="UP000721415">
    <property type="component" value="Unassembled WGS sequence"/>
</dbReference>
<dbReference type="Pfam" id="PF01479">
    <property type="entry name" value="S4"/>
    <property type="match status" value="1"/>
</dbReference>
<evidence type="ECO:0000256" key="1">
    <source>
        <dbReference type="ARBA" id="ARBA00008348"/>
    </source>
</evidence>
<dbReference type="RefSeq" id="WP_197115957.1">
    <property type="nucleotide sequence ID" value="NZ_JACBXQ010000005.1"/>
</dbReference>
<dbReference type="CDD" id="cd00165">
    <property type="entry name" value="S4"/>
    <property type="match status" value="1"/>
</dbReference>
<dbReference type="PANTHER" id="PTHR47683:SF4">
    <property type="entry name" value="PSEUDOURIDINE SYNTHASE"/>
    <property type="match status" value="1"/>
</dbReference>
<protein>
    <recommendedName>
        <fullName evidence="5">Pseudouridine synthase</fullName>
        <ecNumber evidence="5">5.4.99.-</ecNumber>
    </recommendedName>
</protein>
<keyword evidence="2 4" id="KW-0694">RNA-binding</keyword>
<evidence type="ECO:0000259" key="6">
    <source>
        <dbReference type="SMART" id="SM00363"/>
    </source>
</evidence>
<proteinExistence type="inferred from homology"/>
<evidence type="ECO:0000256" key="3">
    <source>
        <dbReference type="ARBA" id="ARBA00023235"/>
    </source>
</evidence>
<dbReference type="PROSITE" id="PS01149">
    <property type="entry name" value="PSI_RSU"/>
    <property type="match status" value="1"/>
</dbReference>
<dbReference type="SMART" id="SM00363">
    <property type="entry name" value="S4"/>
    <property type="match status" value="1"/>
</dbReference>
<name>A0ABS0LSB1_9LACT</name>
<dbReference type="Gene3D" id="3.10.290.10">
    <property type="entry name" value="RNA-binding S4 domain"/>
    <property type="match status" value="1"/>
</dbReference>
<evidence type="ECO:0000256" key="5">
    <source>
        <dbReference type="RuleBase" id="RU003887"/>
    </source>
</evidence>
<dbReference type="CDD" id="cd02553">
    <property type="entry name" value="PseudoU_synth_RsuA"/>
    <property type="match status" value="1"/>
</dbReference>
<dbReference type="EMBL" id="JACBXQ010000005">
    <property type="protein sequence ID" value="MBG9987048.1"/>
    <property type="molecule type" value="Genomic_DNA"/>
</dbReference>
<dbReference type="InterPro" id="IPR020103">
    <property type="entry name" value="PsdUridine_synth_cat_dom_sf"/>
</dbReference>
<comment type="caution">
    <text evidence="7">The sequence shown here is derived from an EMBL/GenBank/DDBJ whole genome shotgun (WGS) entry which is preliminary data.</text>
</comment>
<keyword evidence="8" id="KW-1185">Reference proteome</keyword>
<gene>
    <name evidence="7" type="ORF">HZY91_09120</name>
</gene>
<dbReference type="PROSITE" id="PS50889">
    <property type="entry name" value="S4"/>
    <property type="match status" value="1"/>
</dbReference>
<evidence type="ECO:0000256" key="2">
    <source>
        <dbReference type="ARBA" id="ARBA00022884"/>
    </source>
</evidence>
<dbReference type="SUPFAM" id="SSF55174">
    <property type="entry name" value="Alpha-L RNA-binding motif"/>
    <property type="match status" value="1"/>
</dbReference>
<dbReference type="Gene3D" id="3.30.70.1560">
    <property type="entry name" value="Alpha-L RNA-binding motif"/>
    <property type="match status" value="1"/>
</dbReference>
<evidence type="ECO:0000313" key="8">
    <source>
        <dbReference type="Proteomes" id="UP000721415"/>
    </source>
</evidence>
<dbReference type="InterPro" id="IPR002942">
    <property type="entry name" value="S4_RNA-bd"/>
</dbReference>
<reference evidence="7 8" key="1">
    <citation type="submission" date="2020-07" db="EMBL/GenBank/DDBJ databases">
        <title>Facklamia lactis sp. nov., isolated from raw milk.</title>
        <authorList>
            <person name="Doll E.V."/>
            <person name="Huptas C."/>
            <person name="Staib L."/>
            <person name="Wenning M."/>
            <person name="Scherer S."/>
        </authorList>
    </citation>
    <scope>NUCLEOTIDE SEQUENCE [LARGE SCALE GENOMIC DNA]</scope>
    <source>
        <strain evidence="7 8">DSM 111018</strain>
    </source>
</reference>
<evidence type="ECO:0000313" key="7">
    <source>
        <dbReference type="EMBL" id="MBG9987048.1"/>
    </source>
</evidence>
<evidence type="ECO:0000256" key="4">
    <source>
        <dbReference type="PROSITE-ProRule" id="PRU00182"/>
    </source>
</evidence>
<dbReference type="InterPro" id="IPR018496">
    <property type="entry name" value="PsdUridine_synth_RsuA/RluB_CS"/>
</dbReference>
<dbReference type="Gene3D" id="3.30.70.580">
    <property type="entry name" value="Pseudouridine synthase I, catalytic domain, N-terminal subdomain"/>
    <property type="match status" value="1"/>
</dbReference>
<dbReference type="NCBIfam" id="TIGR00093">
    <property type="entry name" value="pseudouridine synthase"/>
    <property type="match status" value="1"/>
</dbReference>
<dbReference type="InterPro" id="IPR020094">
    <property type="entry name" value="TruA/RsuA/RluB/E/F_N"/>
</dbReference>
<dbReference type="Pfam" id="PF00849">
    <property type="entry name" value="PseudoU_synth_2"/>
    <property type="match status" value="1"/>
</dbReference>
<keyword evidence="3 5" id="KW-0413">Isomerase</keyword>
<dbReference type="InterPro" id="IPR000748">
    <property type="entry name" value="PsdUridine_synth_RsuA/RluB/E/F"/>
</dbReference>
<accession>A0ABS0LSB1</accession>
<dbReference type="PANTHER" id="PTHR47683">
    <property type="entry name" value="PSEUDOURIDINE SYNTHASE FAMILY PROTEIN-RELATED"/>
    <property type="match status" value="1"/>
</dbReference>
<sequence length="241" mass="27422">MRLDKLLSNNGFGSRKEVKALISGGHVRLNGEVVKKPNLHVRPEQDQVEVGGQKVVHEEFVYWMLNKPKGVISATEDSYHSTVLNCLAPEDYRPDLFPVGRLDINTTGLLLLTNDGKLGHRLTSPKHQVAKRYYAEIKGIVTEKTVEAFAHGLDLGDFTTQSAELVIEEVRFEQDMSRITVQIYEGKFHQVKRMFEACDLKVTELHRQTMGPIELDSDLEFGDYRRLSEIELERLKPFGLS</sequence>
<dbReference type="EC" id="5.4.99.-" evidence="5"/>
<dbReference type="InterPro" id="IPR036986">
    <property type="entry name" value="S4_RNA-bd_sf"/>
</dbReference>
<dbReference type="InterPro" id="IPR006145">
    <property type="entry name" value="PsdUridine_synth_RsuA/RluA"/>
</dbReference>
<organism evidence="7 8">
    <name type="scientific">Facklamia lactis</name>
    <dbReference type="NCBI Taxonomy" id="2749967"/>
    <lineage>
        <taxon>Bacteria</taxon>
        <taxon>Bacillati</taxon>
        <taxon>Bacillota</taxon>
        <taxon>Bacilli</taxon>
        <taxon>Lactobacillales</taxon>
        <taxon>Aerococcaceae</taxon>
        <taxon>Facklamia</taxon>
    </lineage>
</organism>
<feature type="domain" description="RNA-binding S4" evidence="6">
    <location>
        <begin position="1"/>
        <end position="64"/>
    </location>
</feature>
<dbReference type="SUPFAM" id="SSF55120">
    <property type="entry name" value="Pseudouridine synthase"/>
    <property type="match status" value="1"/>
</dbReference>
<dbReference type="InterPro" id="IPR042092">
    <property type="entry name" value="PsdUridine_s_RsuA/RluB/E/F_cat"/>
</dbReference>
<comment type="similarity">
    <text evidence="1 5">Belongs to the pseudouridine synthase RsuA family.</text>
</comment>